<comment type="pathway">
    <text evidence="1">Carbohydrate acid metabolism.</text>
</comment>
<evidence type="ECO:0000256" key="2">
    <source>
        <dbReference type="ARBA" id="ARBA00008420"/>
    </source>
</evidence>
<name>A0ABU1MQ76_9SPHN</name>
<proteinExistence type="inferred from homology"/>
<dbReference type="InterPro" id="IPR006001">
    <property type="entry name" value="Therm_gnt_kin"/>
</dbReference>
<comment type="caution">
    <text evidence="10">The sequence shown here is derived from an EMBL/GenBank/DDBJ whole genome shotgun (WGS) entry which is preliminary data.</text>
</comment>
<evidence type="ECO:0000256" key="5">
    <source>
        <dbReference type="ARBA" id="ARBA00022741"/>
    </source>
</evidence>
<dbReference type="InterPro" id="IPR027417">
    <property type="entry name" value="P-loop_NTPase"/>
</dbReference>
<dbReference type="PANTHER" id="PTHR43442:SF3">
    <property type="entry name" value="GLUCONOKINASE-RELATED"/>
    <property type="match status" value="1"/>
</dbReference>
<dbReference type="Gene3D" id="3.40.50.300">
    <property type="entry name" value="P-loop containing nucleotide triphosphate hydrolases"/>
    <property type="match status" value="1"/>
</dbReference>
<dbReference type="NCBIfam" id="TIGR01313">
    <property type="entry name" value="therm_gnt_kin"/>
    <property type="match status" value="1"/>
</dbReference>
<protein>
    <recommendedName>
        <fullName evidence="3 9">Gluconokinase</fullName>
        <ecNumber evidence="3 9">2.7.1.12</ecNumber>
    </recommendedName>
</protein>
<gene>
    <name evidence="10" type="ORF">J2792_003366</name>
</gene>
<evidence type="ECO:0000313" key="10">
    <source>
        <dbReference type="EMBL" id="MDR6512483.1"/>
    </source>
</evidence>
<keyword evidence="5 9" id="KW-0547">Nucleotide-binding</keyword>
<evidence type="ECO:0000256" key="4">
    <source>
        <dbReference type="ARBA" id="ARBA00022679"/>
    </source>
</evidence>
<dbReference type="Proteomes" id="UP001184150">
    <property type="component" value="Unassembled WGS sequence"/>
</dbReference>
<evidence type="ECO:0000256" key="7">
    <source>
        <dbReference type="ARBA" id="ARBA00022840"/>
    </source>
</evidence>
<dbReference type="EC" id="2.7.1.12" evidence="3 9"/>
<reference evidence="10 11" key="1">
    <citation type="submission" date="2023-07" db="EMBL/GenBank/DDBJ databases">
        <title>Sorghum-associated microbial communities from plants grown in Nebraska, USA.</title>
        <authorList>
            <person name="Schachtman D."/>
        </authorList>
    </citation>
    <scope>NUCLEOTIDE SEQUENCE [LARGE SCALE GENOMIC DNA]</scope>
    <source>
        <strain evidence="10 11">DS1027</strain>
    </source>
</reference>
<keyword evidence="4 9" id="KW-0808">Transferase</keyword>
<evidence type="ECO:0000313" key="11">
    <source>
        <dbReference type="Proteomes" id="UP001184150"/>
    </source>
</evidence>
<comment type="similarity">
    <text evidence="2 9">Belongs to the gluconokinase GntK/GntV family.</text>
</comment>
<evidence type="ECO:0000256" key="6">
    <source>
        <dbReference type="ARBA" id="ARBA00022777"/>
    </source>
</evidence>
<dbReference type="EMBL" id="JAVDRD010000009">
    <property type="protein sequence ID" value="MDR6512483.1"/>
    <property type="molecule type" value="Genomic_DNA"/>
</dbReference>
<evidence type="ECO:0000256" key="1">
    <source>
        <dbReference type="ARBA" id="ARBA00004761"/>
    </source>
</evidence>
<keyword evidence="6 9" id="KW-0418">Kinase</keyword>
<sequence length="181" mass="18921">MSGKIAGHSVAPLAIVVMGVSGSGKSTLGAALAARLDCPFLEGDGFHSAANVAKMREGIALTDADRWPWLDHLGAAMGQAVRQGGVVVAACSALKRAYRERLATATAEPIAFALLDAPLAELARRMGNRPGHYMPPSLLDSQLDTLERPGADEPALTLDSTQGQDRLADAILAWIVQRLAA</sequence>
<dbReference type="PANTHER" id="PTHR43442">
    <property type="entry name" value="GLUCONOKINASE-RELATED"/>
    <property type="match status" value="1"/>
</dbReference>
<keyword evidence="7 9" id="KW-0067">ATP-binding</keyword>
<keyword evidence="11" id="KW-1185">Reference proteome</keyword>
<organism evidence="10 11">
    <name type="scientific">Novosphingobium capsulatum</name>
    <dbReference type="NCBI Taxonomy" id="13688"/>
    <lineage>
        <taxon>Bacteria</taxon>
        <taxon>Pseudomonadati</taxon>
        <taxon>Pseudomonadota</taxon>
        <taxon>Alphaproteobacteria</taxon>
        <taxon>Sphingomonadales</taxon>
        <taxon>Sphingomonadaceae</taxon>
        <taxon>Novosphingobium</taxon>
    </lineage>
</organism>
<accession>A0ABU1MQ76</accession>
<dbReference type="SUPFAM" id="SSF52540">
    <property type="entry name" value="P-loop containing nucleoside triphosphate hydrolases"/>
    <property type="match status" value="1"/>
</dbReference>
<dbReference type="CDD" id="cd02021">
    <property type="entry name" value="GntK"/>
    <property type="match status" value="1"/>
</dbReference>
<evidence type="ECO:0000256" key="8">
    <source>
        <dbReference type="ARBA" id="ARBA00048090"/>
    </source>
</evidence>
<evidence type="ECO:0000256" key="9">
    <source>
        <dbReference type="RuleBase" id="RU363066"/>
    </source>
</evidence>
<comment type="catalytic activity">
    <reaction evidence="8 9">
        <text>D-gluconate + ATP = 6-phospho-D-gluconate + ADP + H(+)</text>
        <dbReference type="Rhea" id="RHEA:19433"/>
        <dbReference type="ChEBI" id="CHEBI:15378"/>
        <dbReference type="ChEBI" id="CHEBI:18391"/>
        <dbReference type="ChEBI" id="CHEBI:30616"/>
        <dbReference type="ChEBI" id="CHEBI:58759"/>
        <dbReference type="ChEBI" id="CHEBI:456216"/>
        <dbReference type="EC" id="2.7.1.12"/>
    </reaction>
</comment>
<evidence type="ECO:0000256" key="3">
    <source>
        <dbReference type="ARBA" id="ARBA00012054"/>
    </source>
</evidence>
<dbReference type="GO" id="GO:0046316">
    <property type="term" value="F:gluconokinase activity"/>
    <property type="evidence" value="ECO:0007669"/>
    <property type="project" value="UniProtKB-EC"/>
</dbReference>
<dbReference type="Pfam" id="PF13671">
    <property type="entry name" value="AAA_33"/>
    <property type="match status" value="1"/>
</dbReference>